<dbReference type="EMBL" id="QXTF01000004">
    <property type="protein sequence ID" value="RIX27131.1"/>
    <property type="molecule type" value="Genomic_DNA"/>
</dbReference>
<dbReference type="InterPro" id="IPR036097">
    <property type="entry name" value="HisK_dim/P_sf"/>
</dbReference>
<evidence type="ECO:0000256" key="4">
    <source>
        <dbReference type="ARBA" id="ARBA00022553"/>
    </source>
</evidence>
<evidence type="ECO:0000313" key="15">
    <source>
        <dbReference type="Proteomes" id="UP000285023"/>
    </source>
</evidence>
<reference evidence="14 15" key="1">
    <citation type="submission" date="2018-09" db="EMBL/GenBank/DDBJ databases">
        <title>Sphingomonas sp. DAC4.</title>
        <authorList>
            <person name="Seo T."/>
        </authorList>
    </citation>
    <scope>NUCLEOTIDE SEQUENCE [LARGE SCALE GENOMIC DNA]</scope>
    <source>
        <strain evidence="14 15">DAC4</strain>
    </source>
</reference>
<dbReference type="GO" id="GO:0016020">
    <property type="term" value="C:membrane"/>
    <property type="evidence" value="ECO:0007669"/>
    <property type="project" value="UniProtKB-SubCell"/>
</dbReference>
<evidence type="ECO:0000256" key="9">
    <source>
        <dbReference type="ARBA" id="ARBA00022840"/>
    </source>
</evidence>
<evidence type="ECO:0000256" key="8">
    <source>
        <dbReference type="ARBA" id="ARBA00022777"/>
    </source>
</evidence>
<dbReference type="InterPro" id="IPR035965">
    <property type="entry name" value="PAS-like_dom_sf"/>
</dbReference>
<dbReference type="PROSITE" id="PS50109">
    <property type="entry name" value="HIS_KIN"/>
    <property type="match status" value="1"/>
</dbReference>
<evidence type="ECO:0000256" key="11">
    <source>
        <dbReference type="ARBA" id="ARBA00023012"/>
    </source>
</evidence>
<dbReference type="Proteomes" id="UP000285023">
    <property type="component" value="Unassembled WGS sequence"/>
</dbReference>
<evidence type="ECO:0000259" key="13">
    <source>
        <dbReference type="PROSITE" id="PS50109"/>
    </source>
</evidence>
<dbReference type="InterPro" id="IPR036890">
    <property type="entry name" value="HATPase_C_sf"/>
</dbReference>
<name>A0A418PYP2_9SPHN</name>
<dbReference type="SMART" id="SM00387">
    <property type="entry name" value="HATPase_c"/>
    <property type="match status" value="1"/>
</dbReference>
<sequence>MFKVSRQNLTATYRRPRRCTALTTTRYQILDLEAFGLHPWEKTPLGPFCEWTTPLSCWVRFILISASPTILLWGPERTLLFNDAYARSLGPRYHEILGKPFAEVAAPVWHRLSEYVEDAFSGKSGVVDDTELPTWRSGYTETGYYSFTYTPLFHPEQQSGPIGAICVLTDRTAKVAYKKRLARELDALHEVYEHAPGFIAMAEGAEHRFTFANAAYRQLVGRQDLIGKTVAEVMPEIVRQGFVDILDRVFTTGVPFVGRGLPIEFQNQPGEPPVRNYIDTIYHPVRDGDGNIVGLFAEGHDVTEQVKAQALASKLQAQLLRVSRSTAMESFGSAVAHEINQPLAATVNYLALARKMVGKADPDELSAVIGRAYDATMRAGDILRRLRNLTSTGSSSPQPTDLMRTVLEAITLVRMADPNMSVVTTSLHSAIVMADGVQIQQVVVNLLKNAQEAMSEFAHPEVEISITKTDAFATVRFEDRGPGIPQERMADLFEWFVTTKTQGSGIGLPISKRIIEAHSGRLWAENGSTGAVFAFTLPLANEDLKPNG</sequence>
<keyword evidence="11" id="KW-0902">Two-component regulatory system</keyword>
<dbReference type="SMART" id="SM00388">
    <property type="entry name" value="HisKA"/>
    <property type="match status" value="1"/>
</dbReference>
<protein>
    <recommendedName>
        <fullName evidence="3">histidine kinase</fullName>
        <ecNumber evidence="3">2.7.13.3</ecNumber>
    </recommendedName>
</protein>
<keyword evidence="5" id="KW-0808">Transferase</keyword>
<dbReference type="GO" id="GO:0005524">
    <property type="term" value="F:ATP binding"/>
    <property type="evidence" value="ECO:0007669"/>
    <property type="project" value="UniProtKB-KW"/>
</dbReference>
<dbReference type="Pfam" id="PF02518">
    <property type="entry name" value="HATPase_c"/>
    <property type="match status" value="1"/>
</dbReference>
<dbReference type="PANTHER" id="PTHR42878">
    <property type="entry name" value="TWO-COMPONENT HISTIDINE KINASE"/>
    <property type="match status" value="1"/>
</dbReference>
<dbReference type="SMART" id="SM00091">
    <property type="entry name" value="PAS"/>
    <property type="match status" value="2"/>
</dbReference>
<dbReference type="GO" id="GO:0030295">
    <property type="term" value="F:protein kinase activator activity"/>
    <property type="evidence" value="ECO:0007669"/>
    <property type="project" value="TreeGrafter"/>
</dbReference>
<dbReference type="Gene3D" id="3.30.565.10">
    <property type="entry name" value="Histidine kinase-like ATPase, C-terminal domain"/>
    <property type="match status" value="1"/>
</dbReference>
<comment type="subcellular location">
    <subcellularLocation>
        <location evidence="2">Membrane</location>
        <topology evidence="2">Multi-pass membrane protein</topology>
    </subcellularLocation>
</comment>
<keyword evidence="9" id="KW-0067">ATP-binding</keyword>
<comment type="caution">
    <text evidence="14">The sequence shown here is derived from an EMBL/GenBank/DDBJ whole genome shotgun (WGS) entry which is preliminary data.</text>
</comment>
<keyword evidence="8" id="KW-0418">Kinase</keyword>
<dbReference type="Pfam" id="PF08448">
    <property type="entry name" value="PAS_4"/>
    <property type="match status" value="2"/>
</dbReference>
<dbReference type="InterPro" id="IPR003661">
    <property type="entry name" value="HisK_dim/P_dom"/>
</dbReference>
<dbReference type="Gene3D" id="1.10.287.130">
    <property type="match status" value="1"/>
</dbReference>
<comment type="catalytic activity">
    <reaction evidence="1">
        <text>ATP + protein L-histidine = ADP + protein N-phospho-L-histidine.</text>
        <dbReference type="EC" id="2.7.13.3"/>
    </reaction>
</comment>
<dbReference type="InterPro" id="IPR050351">
    <property type="entry name" value="BphY/WalK/GraS-like"/>
</dbReference>
<keyword evidence="10" id="KW-1133">Transmembrane helix</keyword>
<evidence type="ECO:0000256" key="2">
    <source>
        <dbReference type="ARBA" id="ARBA00004141"/>
    </source>
</evidence>
<dbReference type="SUPFAM" id="SSF55785">
    <property type="entry name" value="PYP-like sensor domain (PAS domain)"/>
    <property type="match status" value="2"/>
</dbReference>
<dbReference type="AlphaFoldDB" id="A0A418PYP2"/>
<dbReference type="SUPFAM" id="SSF47384">
    <property type="entry name" value="Homodimeric domain of signal transducing histidine kinase"/>
    <property type="match status" value="1"/>
</dbReference>
<dbReference type="InterPro" id="IPR005467">
    <property type="entry name" value="His_kinase_dom"/>
</dbReference>
<dbReference type="InterPro" id="IPR013656">
    <property type="entry name" value="PAS_4"/>
</dbReference>
<keyword evidence="6" id="KW-0812">Transmembrane</keyword>
<keyword evidence="15" id="KW-1185">Reference proteome</keyword>
<keyword evidence="12" id="KW-0472">Membrane</keyword>
<evidence type="ECO:0000256" key="1">
    <source>
        <dbReference type="ARBA" id="ARBA00000085"/>
    </source>
</evidence>
<evidence type="ECO:0000256" key="7">
    <source>
        <dbReference type="ARBA" id="ARBA00022741"/>
    </source>
</evidence>
<dbReference type="EC" id="2.7.13.3" evidence="3"/>
<keyword evidence="7" id="KW-0547">Nucleotide-binding</keyword>
<dbReference type="CDD" id="cd00082">
    <property type="entry name" value="HisKA"/>
    <property type="match status" value="1"/>
</dbReference>
<dbReference type="PANTHER" id="PTHR42878:SF7">
    <property type="entry name" value="SENSOR HISTIDINE KINASE GLRK"/>
    <property type="match status" value="1"/>
</dbReference>
<feature type="domain" description="Histidine kinase" evidence="13">
    <location>
        <begin position="334"/>
        <end position="541"/>
    </location>
</feature>
<dbReference type="SUPFAM" id="SSF55874">
    <property type="entry name" value="ATPase domain of HSP90 chaperone/DNA topoisomerase II/histidine kinase"/>
    <property type="match status" value="1"/>
</dbReference>
<proteinExistence type="predicted"/>
<accession>A0A418PYP2</accession>
<dbReference type="InterPro" id="IPR003594">
    <property type="entry name" value="HATPase_dom"/>
</dbReference>
<evidence type="ECO:0000256" key="6">
    <source>
        <dbReference type="ARBA" id="ARBA00022692"/>
    </source>
</evidence>
<evidence type="ECO:0000256" key="3">
    <source>
        <dbReference type="ARBA" id="ARBA00012438"/>
    </source>
</evidence>
<evidence type="ECO:0000313" key="14">
    <source>
        <dbReference type="EMBL" id="RIX27131.1"/>
    </source>
</evidence>
<evidence type="ECO:0000256" key="12">
    <source>
        <dbReference type="ARBA" id="ARBA00023136"/>
    </source>
</evidence>
<keyword evidence="4" id="KW-0597">Phosphoprotein</keyword>
<dbReference type="GO" id="GO:0000155">
    <property type="term" value="F:phosphorelay sensor kinase activity"/>
    <property type="evidence" value="ECO:0007669"/>
    <property type="project" value="InterPro"/>
</dbReference>
<dbReference type="Gene3D" id="3.30.450.20">
    <property type="entry name" value="PAS domain"/>
    <property type="match status" value="2"/>
</dbReference>
<evidence type="ECO:0000256" key="10">
    <source>
        <dbReference type="ARBA" id="ARBA00022989"/>
    </source>
</evidence>
<gene>
    <name evidence="14" type="ORF">D3M59_11320</name>
</gene>
<dbReference type="CDD" id="cd00130">
    <property type="entry name" value="PAS"/>
    <property type="match status" value="1"/>
</dbReference>
<dbReference type="GO" id="GO:0007234">
    <property type="term" value="P:osmosensory signaling via phosphorelay pathway"/>
    <property type="evidence" value="ECO:0007669"/>
    <property type="project" value="TreeGrafter"/>
</dbReference>
<evidence type="ECO:0000256" key="5">
    <source>
        <dbReference type="ARBA" id="ARBA00022679"/>
    </source>
</evidence>
<dbReference type="InterPro" id="IPR000014">
    <property type="entry name" value="PAS"/>
</dbReference>
<dbReference type="GO" id="GO:0000156">
    <property type="term" value="F:phosphorelay response regulator activity"/>
    <property type="evidence" value="ECO:0007669"/>
    <property type="project" value="TreeGrafter"/>
</dbReference>
<organism evidence="14 15">
    <name type="scientific">Sphingomonas edaphi</name>
    <dbReference type="NCBI Taxonomy" id="2315689"/>
    <lineage>
        <taxon>Bacteria</taxon>
        <taxon>Pseudomonadati</taxon>
        <taxon>Pseudomonadota</taxon>
        <taxon>Alphaproteobacteria</taxon>
        <taxon>Sphingomonadales</taxon>
        <taxon>Sphingomonadaceae</taxon>
        <taxon>Sphingomonas</taxon>
    </lineage>
</organism>
<dbReference type="InterPro" id="IPR004358">
    <property type="entry name" value="Sig_transdc_His_kin-like_C"/>
</dbReference>
<dbReference type="PRINTS" id="PR00344">
    <property type="entry name" value="BCTRLSENSOR"/>
</dbReference>